<feature type="transmembrane region" description="Helical" evidence="1">
    <location>
        <begin position="261"/>
        <end position="279"/>
    </location>
</feature>
<dbReference type="GO" id="GO:0008233">
    <property type="term" value="F:peptidase activity"/>
    <property type="evidence" value="ECO:0007669"/>
    <property type="project" value="InterPro"/>
</dbReference>
<reference evidence="3" key="1">
    <citation type="submission" date="2016-10" db="EMBL/GenBank/DDBJ databases">
        <authorList>
            <person name="Varghese N."/>
            <person name="Submissions S."/>
        </authorList>
    </citation>
    <scope>NUCLEOTIDE SEQUENCE [LARGE SCALE GENOMIC DNA]</scope>
    <source>
        <strain evidence="3">DSM 45004</strain>
    </source>
</reference>
<feature type="transmembrane region" description="Helical" evidence="1">
    <location>
        <begin position="231"/>
        <end position="249"/>
    </location>
</feature>
<feature type="transmembrane region" description="Helical" evidence="1">
    <location>
        <begin position="47"/>
        <end position="71"/>
    </location>
</feature>
<gene>
    <name evidence="2" type="ORF">SAMN04487819_104339</name>
</gene>
<keyword evidence="1" id="KW-0812">Transmembrane</keyword>
<feature type="transmembrane region" description="Helical" evidence="1">
    <location>
        <begin position="20"/>
        <end position="41"/>
    </location>
</feature>
<dbReference type="AlphaFoldDB" id="A0A1I1W1F8"/>
<feature type="transmembrane region" description="Helical" evidence="1">
    <location>
        <begin position="195"/>
        <end position="219"/>
    </location>
</feature>
<dbReference type="InterPro" id="IPR026898">
    <property type="entry name" value="PrsW"/>
</dbReference>
<feature type="transmembrane region" description="Helical" evidence="1">
    <location>
        <begin position="155"/>
        <end position="175"/>
    </location>
</feature>
<keyword evidence="1" id="KW-0472">Membrane</keyword>
<dbReference type="EMBL" id="FOMZ01000004">
    <property type="protein sequence ID" value="SFD88208.1"/>
    <property type="molecule type" value="Genomic_DNA"/>
</dbReference>
<keyword evidence="1" id="KW-1133">Transmembrane helix</keyword>
<keyword evidence="3" id="KW-1185">Reference proteome</keyword>
<sequence>MSNPDLSGARRNQTYKHSVVGWPIAGLILLGMCGLTMLGIATARVGYVAAVVGALVALLPVGVVFAAIVWIDRWEPEPPMLLLGAFLWGAGGATACAFLLNDAMTGFGEILFNGTLQQHFALVVTAPLVEEAAKSLFVVALWFRRRSEFNGMVDGIVYASLTAAGFAFIENIFYFGKAFAQAGLGDMTGGVVAVFVLRGVLAPFSHPLFTAMVGIGIGLATRAGGPRTRGLWPVLGFLAAVLLHAFWNASTTLGGVRFLDIYFVIMVPIFLGTGWLVVWHRKRERRIVAAQLPALQRAGLIVSSELEKLASLSARRDWKRRVRRNSGKEAARSVRDYQIAVTELAFLQHRASVGNTTSVVRRQRREKLIEDLKTARRSASGSQEAIYTERIRMDELTSMNVKRPKKR</sequence>
<name>A0A1I1W1F8_9ACTN</name>
<dbReference type="PANTHER" id="PTHR36844">
    <property type="entry name" value="PROTEASE PRSW"/>
    <property type="match status" value="1"/>
</dbReference>
<evidence type="ECO:0000313" key="3">
    <source>
        <dbReference type="Proteomes" id="UP000198716"/>
    </source>
</evidence>
<dbReference type="RefSeq" id="WP_092925582.1">
    <property type="nucleotide sequence ID" value="NZ_FOMZ01000004.1"/>
</dbReference>
<evidence type="ECO:0000256" key="1">
    <source>
        <dbReference type="SAM" id="Phobius"/>
    </source>
</evidence>
<protein>
    <submittedName>
        <fullName evidence="2">Membrane proteinase PrsW, cleaves anti-sigma factor RsiW, M82 family</fullName>
    </submittedName>
</protein>
<accession>A0A1I1W1F8</accession>
<organism evidence="2 3">
    <name type="scientific">Actinopolyspora alba</name>
    <dbReference type="NCBI Taxonomy" id="673379"/>
    <lineage>
        <taxon>Bacteria</taxon>
        <taxon>Bacillati</taxon>
        <taxon>Actinomycetota</taxon>
        <taxon>Actinomycetes</taxon>
        <taxon>Actinopolysporales</taxon>
        <taxon>Actinopolysporaceae</taxon>
        <taxon>Actinopolyspora</taxon>
        <taxon>Actinopolyspora alba group</taxon>
    </lineage>
</organism>
<dbReference type="Proteomes" id="UP000198716">
    <property type="component" value="Unassembled WGS sequence"/>
</dbReference>
<dbReference type="PANTHER" id="PTHR36844:SF1">
    <property type="entry name" value="PROTEASE PRSW"/>
    <property type="match status" value="1"/>
</dbReference>
<evidence type="ECO:0000313" key="2">
    <source>
        <dbReference type="EMBL" id="SFD88208.1"/>
    </source>
</evidence>
<dbReference type="Pfam" id="PF13367">
    <property type="entry name" value="PrsW-protease"/>
    <property type="match status" value="1"/>
</dbReference>
<proteinExistence type="predicted"/>
<feature type="transmembrane region" description="Helical" evidence="1">
    <location>
        <begin position="80"/>
        <end position="100"/>
    </location>
</feature>